<feature type="domain" description="Helicase C-terminal" evidence="9">
    <location>
        <begin position="436"/>
        <end position="592"/>
    </location>
</feature>
<evidence type="ECO:0000259" key="8">
    <source>
        <dbReference type="PROSITE" id="PS51192"/>
    </source>
</evidence>
<keyword evidence="4 10" id="KW-0347">Helicase</keyword>
<evidence type="ECO:0000256" key="6">
    <source>
        <dbReference type="ARBA" id="ARBA00023125"/>
    </source>
</evidence>
<dbReference type="EMBL" id="FXUL01000018">
    <property type="protein sequence ID" value="SMP72617.1"/>
    <property type="molecule type" value="Genomic_DNA"/>
</dbReference>
<protein>
    <submittedName>
        <fullName evidence="10">ATP-dependent DNA helicase RecG</fullName>
    </submittedName>
</protein>
<keyword evidence="3" id="KW-0378">Hydrolase</keyword>
<keyword evidence="11" id="KW-1185">Reference proteome</keyword>
<organism evidence="10 11">
    <name type="scientific">Noviherbaspirillum suwonense</name>
    <dbReference type="NCBI Taxonomy" id="1224511"/>
    <lineage>
        <taxon>Bacteria</taxon>
        <taxon>Pseudomonadati</taxon>
        <taxon>Pseudomonadota</taxon>
        <taxon>Betaproteobacteria</taxon>
        <taxon>Burkholderiales</taxon>
        <taxon>Oxalobacteraceae</taxon>
        <taxon>Noviherbaspirillum</taxon>
    </lineage>
</organism>
<keyword evidence="7" id="KW-0234">DNA repair</keyword>
<dbReference type="InterPro" id="IPR011545">
    <property type="entry name" value="DEAD/DEAH_box_helicase_dom"/>
</dbReference>
<dbReference type="Gene3D" id="3.40.50.300">
    <property type="entry name" value="P-loop containing nucleotide triphosphate hydrolases"/>
    <property type="match status" value="2"/>
</dbReference>
<dbReference type="InterPro" id="IPR014001">
    <property type="entry name" value="Helicase_ATP-bd"/>
</dbReference>
<feature type="domain" description="Helicase ATP-binding" evidence="8">
    <location>
        <begin position="270"/>
        <end position="415"/>
    </location>
</feature>
<evidence type="ECO:0000256" key="5">
    <source>
        <dbReference type="ARBA" id="ARBA00022840"/>
    </source>
</evidence>
<proteinExistence type="predicted"/>
<dbReference type="SUPFAM" id="SSF52540">
    <property type="entry name" value="P-loop containing nucleoside triphosphate hydrolases"/>
    <property type="match status" value="1"/>
</dbReference>
<evidence type="ECO:0000256" key="2">
    <source>
        <dbReference type="ARBA" id="ARBA00022763"/>
    </source>
</evidence>
<reference evidence="10 11" key="1">
    <citation type="submission" date="2017-05" db="EMBL/GenBank/DDBJ databases">
        <authorList>
            <person name="Varghese N."/>
            <person name="Submissions S."/>
        </authorList>
    </citation>
    <scope>NUCLEOTIDE SEQUENCE [LARGE SCALE GENOMIC DNA]</scope>
    <source>
        <strain evidence="10 11">DSM 26001</strain>
    </source>
</reference>
<evidence type="ECO:0000259" key="9">
    <source>
        <dbReference type="PROSITE" id="PS51194"/>
    </source>
</evidence>
<dbReference type="InterPro" id="IPR027417">
    <property type="entry name" value="P-loop_NTPase"/>
</dbReference>
<evidence type="ECO:0000256" key="7">
    <source>
        <dbReference type="ARBA" id="ARBA00023204"/>
    </source>
</evidence>
<dbReference type="PROSITE" id="PS51194">
    <property type="entry name" value="HELICASE_CTER"/>
    <property type="match status" value="1"/>
</dbReference>
<evidence type="ECO:0000256" key="4">
    <source>
        <dbReference type="ARBA" id="ARBA00022806"/>
    </source>
</evidence>
<keyword evidence="5" id="KW-0067">ATP-binding</keyword>
<dbReference type="Pfam" id="PF00270">
    <property type="entry name" value="DEAD"/>
    <property type="match status" value="1"/>
</dbReference>
<comment type="caution">
    <text evidence="10">The sequence shown here is derived from an EMBL/GenBank/DDBJ whole genome shotgun (WGS) entry which is preliminary data.</text>
</comment>
<dbReference type="GO" id="GO:0004386">
    <property type="term" value="F:helicase activity"/>
    <property type="evidence" value="ECO:0007669"/>
    <property type="project" value="UniProtKB-KW"/>
</dbReference>
<dbReference type="InterPro" id="IPR001650">
    <property type="entry name" value="Helicase_C-like"/>
</dbReference>
<dbReference type="PANTHER" id="PTHR47964:SF1">
    <property type="entry name" value="ATP-DEPENDENT DNA HELICASE HOMOLOG RECG, CHLOROPLASTIC"/>
    <property type="match status" value="1"/>
</dbReference>
<dbReference type="PROSITE" id="PS51192">
    <property type="entry name" value="HELICASE_ATP_BIND_1"/>
    <property type="match status" value="1"/>
</dbReference>
<sequence>MSDSLGRLTRLGFTSVPECLLCAPKEYRDFLDPLYILPIPDQQQKHYLVLTLTEQVMFDKNGQGTSDWDQTHRLNMRAVDGRGEGITITVFGTAKDWRNLMPGDSLHIYAEVVTWKGRRQINSPELIPRDQQGRICPVYVGKPGQVKASSVSDAVARALPQMDMAACLLLEQLGMRESDFRAFTGLNDPVDLLRHLHQPTSLVLAERALVLAKRLSIKAILNRAERNQARFPVSGSLIPINRQAVTDLIGRVPFPLTSDQHTAIGEIISDLRSPFPMCRLLSGDVGTGKSLTFMIPAVAAFSAGAKVAIIAPNQLLVPQIANEMRGFFPDVPVTEVVSGSKIGEGIIVGTTAVLAQAAKHGLVFDLVIIDEQQKMSVGQKQALLSDHTNFLEATATAIPRTIALVQFGGMALSVLRECPVKKDIISRVVPKADRARLFEFVNTVVSKGGQVAVVYPLAEDKGDGARASVEAAFDRFRSKMTGRVGMLHGKLSSDEKTAVIEQMKAGSLDVLISSTVIEVGITLPSLRAVVVVHPERFGTSQMHQLRGRLARKGGKGYFFMYTPEDVEETAQERLQLMVECLDGFTLAERDADLRGFGNVDGDSGEQTGSTRILFWGIELSRHDIEAGNKALIKEAQPAPALAA</sequence>
<dbReference type="SMART" id="SM00487">
    <property type="entry name" value="DEXDc"/>
    <property type="match status" value="1"/>
</dbReference>
<evidence type="ECO:0000313" key="10">
    <source>
        <dbReference type="EMBL" id="SMP72617.1"/>
    </source>
</evidence>
<evidence type="ECO:0000313" key="11">
    <source>
        <dbReference type="Proteomes" id="UP001158049"/>
    </source>
</evidence>
<evidence type="ECO:0000256" key="3">
    <source>
        <dbReference type="ARBA" id="ARBA00022801"/>
    </source>
</evidence>
<dbReference type="PANTHER" id="PTHR47964">
    <property type="entry name" value="ATP-DEPENDENT DNA HELICASE HOMOLOG RECG, CHLOROPLASTIC"/>
    <property type="match status" value="1"/>
</dbReference>
<dbReference type="SMART" id="SM00490">
    <property type="entry name" value="HELICc"/>
    <property type="match status" value="1"/>
</dbReference>
<keyword evidence="1" id="KW-0547">Nucleotide-binding</keyword>
<dbReference type="Proteomes" id="UP001158049">
    <property type="component" value="Unassembled WGS sequence"/>
</dbReference>
<dbReference type="Pfam" id="PF00271">
    <property type="entry name" value="Helicase_C"/>
    <property type="match status" value="1"/>
</dbReference>
<keyword evidence="6" id="KW-0238">DNA-binding</keyword>
<name>A0ABY1QIZ5_9BURK</name>
<evidence type="ECO:0000256" key="1">
    <source>
        <dbReference type="ARBA" id="ARBA00022741"/>
    </source>
</evidence>
<dbReference type="InterPro" id="IPR047112">
    <property type="entry name" value="RecG/Mfd"/>
</dbReference>
<dbReference type="RefSeq" id="WP_283444127.1">
    <property type="nucleotide sequence ID" value="NZ_FXUL01000018.1"/>
</dbReference>
<gene>
    <name evidence="10" type="ORF">SAMN06295970_11876</name>
</gene>
<accession>A0ABY1QIZ5</accession>
<keyword evidence="2" id="KW-0227">DNA damage</keyword>